<comment type="caution">
    <text evidence="1">The sequence shown here is derived from an EMBL/GenBank/DDBJ whole genome shotgun (WGS) entry which is preliminary data.</text>
</comment>
<sequence length="156" mass="18087">MDKILDEIKALRADKEVNQKELTAKIMRNSTLFIDACDKISTSLDKFREEYQLSKVNFEARISALETNSVKNSQKLKYLEKERKRNNIAIIGLELPTFKQAAYLQNFLKVKFNVECSSDSIKFLAKRIIVDLKCSEVKATVMKNKKCEPSRDAWQM</sequence>
<accession>A0AAV7I4R7</accession>
<gene>
    <name evidence="1" type="ORF">KQX54_013951</name>
</gene>
<protein>
    <submittedName>
        <fullName evidence="1">Uncharacterized protein</fullName>
    </submittedName>
</protein>
<dbReference type="EMBL" id="JAHXZJ010002237">
    <property type="protein sequence ID" value="KAH0546704.1"/>
    <property type="molecule type" value="Genomic_DNA"/>
</dbReference>
<evidence type="ECO:0000313" key="2">
    <source>
        <dbReference type="Proteomes" id="UP000826195"/>
    </source>
</evidence>
<reference evidence="1 2" key="1">
    <citation type="journal article" date="2021" name="J. Hered.">
        <title>A chromosome-level genome assembly of the parasitoid wasp, Cotesia glomerata (Hymenoptera: Braconidae).</title>
        <authorList>
            <person name="Pinto B.J."/>
            <person name="Weis J.J."/>
            <person name="Gamble T."/>
            <person name="Ode P.J."/>
            <person name="Paul R."/>
            <person name="Zaspel J.M."/>
        </authorList>
    </citation>
    <scope>NUCLEOTIDE SEQUENCE [LARGE SCALE GENOMIC DNA]</scope>
    <source>
        <strain evidence="1">CgM1</strain>
    </source>
</reference>
<proteinExistence type="predicted"/>
<evidence type="ECO:0000313" key="1">
    <source>
        <dbReference type="EMBL" id="KAH0546704.1"/>
    </source>
</evidence>
<organism evidence="1 2">
    <name type="scientific">Cotesia glomerata</name>
    <name type="common">Lepidopteran parasitic wasp</name>
    <name type="synonym">Apanteles glomeratus</name>
    <dbReference type="NCBI Taxonomy" id="32391"/>
    <lineage>
        <taxon>Eukaryota</taxon>
        <taxon>Metazoa</taxon>
        <taxon>Ecdysozoa</taxon>
        <taxon>Arthropoda</taxon>
        <taxon>Hexapoda</taxon>
        <taxon>Insecta</taxon>
        <taxon>Pterygota</taxon>
        <taxon>Neoptera</taxon>
        <taxon>Endopterygota</taxon>
        <taxon>Hymenoptera</taxon>
        <taxon>Apocrita</taxon>
        <taxon>Ichneumonoidea</taxon>
        <taxon>Braconidae</taxon>
        <taxon>Microgastrinae</taxon>
        <taxon>Cotesia</taxon>
    </lineage>
</organism>
<dbReference type="Proteomes" id="UP000826195">
    <property type="component" value="Unassembled WGS sequence"/>
</dbReference>
<name>A0AAV7I4R7_COTGL</name>
<keyword evidence="2" id="KW-1185">Reference proteome</keyword>
<dbReference type="AlphaFoldDB" id="A0AAV7I4R7"/>